<evidence type="ECO:0000313" key="5">
    <source>
        <dbReference type="EMBL" id="MCL7047450.1"/>
    </source>
</evidence>
<keyword evidence="2" id="KW-0489">Methyltransferase</keyword>
<dbReference type="AlphaFoldDB" id="A0AA41VTY4"/>
<evidence type="ECO:0000256" key="3">
    <source>
        <dbReference type="ARBA" id="ARBA00022679"/>
    </source>
</evidence>
<keyword evidence="3" id="KW-0808">Transferase</keyword>
<dbReference type="GO" id="GO:0008168">
    <property type="term" value="F:methyltransferase activity"/>
    <property type="evidence" value="ECO:0007669"/>
    <property type="project" value="UniProtKB-KW"/>
</dbReference>
<evidence type="ECO:0000313" key="6">
    <source>
        <dbReference type="Proteomes" id="UP001177140"/>
    </source>
</evidence>
<dbReference type="InterPro" id="IPR029063">
    <property type="entry name" value="SAM-dependent_MTases_sf"/>
</dbReference>
<comment type="caution">
    <text evidence="5">The sequence shown here is derived from an EMBL/GenBank/DDBJ whole genome shotgun (WGS) entry which is preliminary data.</text>
</comment>
<evidence type="ECO:0000256" key="4">
    <source>
        <dbReference type="ARBA" id="ARBA00022691"/>
    </source>
</evidence>
<accession>A0AA41VTY4</accession>
<protein>
    <recommendedName>
        <fullName evidence="7">Coclaurine N-methyltransferase</fullName>
    </recommendedName>
</protein>
<sequence length="137" mass="16067">MKYDGLIFLEHLCHKSFSYHGEPLSEDDWYAKNFFPPGSLLIPSATCLLYFQEDVTVIDHWLLSGNHFARTSEEMLKGIDGKIEEVKDIFMSFYGIGEEDAVKLINWWRLFCITGAELFKYNDGEEWLISQLLFKRK</sequence>
<dbReference type="GO" id="GO:0032259">
    <property type="term" value="P:methylation"/>
    <property type="evidence" value="ECO:0007669"/>
    <property type="project" value="UniProtKB-KW"/>
</dbReference>
<evidence type="ECO:0008006" key="7">
    <source>
        <dbReference type="Google" id="ProtNLM"/>
    </source>
</evidence>
<name>A0AA41VTY4_PAPNU</name>
<organism evidence="5 6">
    <name type="scientific">Papaver nudicaule</name>
    <name type="common">Iceland poppy</name>
    <dbReference type="NCBI Taxonomy" id="74823"/>
    <lineage>
        <taxon>Eukaryota</taxon>
        <taxon>Viridiplantae</taxon>
        <taxon>Streptophyta</taxon>
        <taxon>Embryophyta</taxon>
        <taxon>Tracheophyta</taxon>
        <taxon>Spermatophyta</taxon>
        <taxon>Magnoliopsida</taxon>
        <taxon>Ranunculales</taxon>
        <taxon>Papaveraceae</taxon>
        <taxon>Papaveroideae</taxon>
        <taxon>Papaver</taxon>
    </lineage>
</organism>
<dbReference type="PANTHER" id="PTHR43832:SF1">
    <property type="entry name" value="S-ADENOSYL-L-METHIONINE-DEPENDENT METHYLTRANSFERASES SUPERFAMILY PROTEIN"/>
    <property type="match status" value="1"/>
</dbReference>
<reference evidence="5" key="1">
    <citation type="submission" date="2022-03" db="EMBL/GenBank/DDBJ databases">
        <title>A functionally conserved STORR gene fusion in Papaver species that diverged 16.8 million years ago.</title>
        <authorList>
            <person name="Catania T."/>
        </authorList>
    </citation>
    <scope>NUCLEOTIDE SEQUENCE</scope>
    <source>
        <strain evidence="5">S-191538</strain>
    </source>
</reference>
<proteinExistence type="inferred from homology"/>
<keyword evidence="6" id="KW-1185">Reference proteome</keyword>
<dbReference type="Proteomes" id="UP001177140">
    <property type="component" value="Unassembled WGS sequence"/>
</dbReference>
<keyword evidence="4" id="KW-0949">S-adenosyl-L-methionine</keyword>
<dbReference type="Gene3D" id="3.40.50.150">
    <property type="entry name" value="Vaccinia Virus protein VP39"/>
    <property type="match status" value="1"/>
</dbReference>
<comment type="similarity">
    <text evidence="1">Belongs to the CFA/CMAS family.</text>
</comment>
<dbReference type="PANTHER" id="PTHR43832">
    <property type="match status" value="1"/>
</dbReference>
<dbReference type="EMBL" id="JAJJMA010293040">
    <property type="protein sequence ID" value="MCL7047450.1"/>
    <property type="molecule type" value="Genomic_DNA"/>
</dbReference>
<evidence type="ECO:0000256" key="2">
    <source>
        <dbReference type="ARBA" id="ARBA00022603"/>
    </source>
</evidence>
<evidence type="ECO:0000256" key="1">
    <source>
        <dbReference type="ARBA" id="ARBA00010815"/>
    </source>
</evidence>
<gene>
    <name evidence="5" type="ORF">MKW94_019720</name>
</gene>